<feature type="domain" description="DUF569" evidence="2">
    <location>
        <begin position="184"/>
        <end position="264"/>
    </location>
</feature>
<sequence length="532" mass="57430">MEVFQVAHFVRLRSSVRSSRYLAAADDGTSVFLCGRRGVHNAVWAVEPVIGVIPGASAGPYVRLRGAYGRYLVATNYGAGRGPSDGVVAEQRDLGVRPTPPGYLWQAFRRRDSFVLRNGAGRYLRANGRFRRWHKDVSVAGDNASTMMQWRVEVVPPMASRPSLVDLPAQLMHRTNPPVESDLSRVIRYVRADNAGRYGEQEWAPVRVNTNNLTHLRLTMAERLGQNCDAGQITLCVRAGRYAHLSPLLVDLPMGNNPIHIVVLNHGTPEIVPLGSLLRISSVNKRKPTNDGFEEQDQPEAAGGQQKKVLFAEAGKEFVDFVFSLLTLPVGAVVELISAGTMQGSIGRLYQSVEHINASYLLPNKDRADLLQPKVLHPDARELLLLQPESGGAGGSPLARFKLYTCAGHCTTAAMEAKAACPQCKQAMATEVALVLPSASSPAQSSAAASGGDGESSGYVKGLVTYMVTDGLEVTPMSAISSITLINKFSIGKDIELAEKYVSIAMDEGLGILNAALRSDTVLSDVFLAKKK</sequence>
<dbReference type="Pfam" id="PF04601">
    <property type="entry name" value="DUF569"/>
    <property type="match status" value="1"/>
</dbReference>
<evidence type="ECO:0000313" key="4">
    <source>
        <dbReference type="Proteomes" id="UP000006591"/>
    </source>
</evidence>
<dbReference type="HOGENOM" id="CLU_512307_0_0_1"/>
<reference evidence="3" key="1">
    <citation type="submission" date="2015-04" db="UniProtKB">
        <authorList>
            <consortium name="EnsemblPlants"/>
        </authorList>
    </citation>
    <scope>IDENTIFICATION</scope>
    <source>
        <strain evidence="3">SL10</strain>
    </source>
</reference>
<dbReference type="AlphaFoldDB" id="A0A0E0H8M9"/>
<dbReference type="STRING" id="4536.A0A0E0H8M9"/>
<feature type="domain" description="DUF569" evidence="1">
    <location>
        <begin position="1"/>
        <end position="150"/>
    </location>
</feature>
<dbReference type="Pfam" id="PF05056">
    <property type="entry name" value="DUF674"/>
    <property type="match status" value="1"/>
</dbReference>
<name>A0A0E0H8M9_ORYNI</name>
<dbReference type="InterPro" id="IPR007679">
    <property type="entry name" value="DUF569"/>
</dbReference>
<dbReference type="EnsemblPlants" id="ONIVA05G01150.1">
    <property type="protein sequence ID" value="ONIVA05G01150.1"/>
    <property type="gene ID" value="ONIVA05G01150"/>
</dbReference>
<dbReference type="Gramene" id="ONIVA05G01150.1">
    <property type="protein sequence ID" value="ONIVA05G01150.1"/>
    <property type="gene ID" value="ONIVA05G01150"/>
</dbReference>
<dbReference type="PANTHER" id="PTHR31205">
    <property type="entry name" value="ACTIN CROSS-LINKING PROTEIN (DUF569)"/>
    <property type="match status" value="1"/>
</dbReference>
<dbReference type="OMA" id="NHGTPEI"/>
<dbReference type="PANTHER" id="PTHR31205:SF11">
    <property type="entry name" value="OS05G0115500 PROTEIN"/>
    <property type="match status" value="1"/>
</dbReference>
<keyword evidence="4" id="KW-1185">Reference proteome</keyword>
<evidence type="ECO:0000259" key="1">
    <source>
        <dbReference type="Pfam" id="PF04601"/>
    </source>
</evidence>
<dbReference type="Proteomes" id="UP000006591">
    <property type="component" value="Chromosome 5"/>
</dbReference>
<protein>
    <submittedName>
        <fullName evidence="3">Uncharacterized protein</fullName>
    </submittedName>
</protein>
<dbReference type="SUPFAM" id="SSF50405">
    <property type="entry name" value="Actin-crosslinking proteins"/>
    <property type="match status" value="1"/>
</dbReference>
<dbReference type="Pfam" id="PF22932">
    <property type="entry name" value="Ubiq_DUF_assoc"/>
    <property type="match status" value="1"/>
</dbReference>
<reference evidence="3" key="2">
    <citation type="submission" date="2018-04" db="EMBL/GenBank/DDBJ databases">
        <title>OnivRS2 (Oryza nivara Reference Sequence Version 2).</title>
        <authorList>
            <person name="Zhang J."/>
            <person name="Kudrna D."/>
            <person name="Lee S."/>
            <person name="Talag J."/>
            <person name="Rajasekar S."/>
            <person name="Welchert J."/>
            <person name="Hsing Y.-I."/>
            <person name="Wing R.A."/>
        </authorList>
    </citation>
    <scope>NUCLEOTIDE SEQUENCE [LARGE SCALE GENOMIC DNA]</scope>
    <source>
        <strain evidence="3">SL10</strain>
    </source>
</reference>
<dbReference type="eggNOG" id="ENOG502R5ZH">
    <property type="taxonomic scope" value="Eukaryota"/>
</dbReference>
<dbReference type="InterPro" id="IPR008999">
    <property type="entry name" value="Actin-crosslinking"/>
</dbReference>
<evidence type="ECO:0000259" key="2">
    <source>
        <dbReference type="Pfam" id="PF22932"/>
    </source>
</evidence>
<organism evidence="3">
    <name type="scientific">Oryza nivara</name>
    <name type="common">Indian wild rice</name>
    <name type="synonym">Oryza sativa f. spontanea</name>
    <dbReference type="NCBI Taxonomy" id="4536"/>
    <lineage>
        <taxon>Eukaryota</taxon>
        <taxon>Viridiplantae</taxon>
        <taxon>Streptophyta</taxon>
        <taxon>Embryophyta</taxon>
        <taxon>Tracheophyta</taxon>
        <taxon>Spermatophyta</taxon>
        <taxon>Magnoliopsida</taxon>
        <taxon>Liliopsida</taxon>
        <taxon>Poales</taxon>
        <taxon>Poaceae</taxon>
        <taxon>BOP clade</taxon>
        <taxon>Oryzoideae</taxon>
        <taxon>Oryzeae</taxon>
        <taxon>Oryzinae</taxon>
        <taxon>Oryza</taxon>
    </lineage>
</organism>
<accession>A0A0E0H8M9</accession>
<dbReference type="InterPro" id="IPR054726">
    <property type="entry name" value="Ubiq_DUF569-assoc"/>
</dbReference>
<evidence type="ECO:0000313" key="3">
    <source>
        <dbReference type="EnsemblPlants" id="ONIVA05G01150.1"/>
    </source>
</evidence>
<proteinExistence type="predicted"/>
<dbReference type="InterPro" id="IPR007750">
    <property type="entry name" value="DUF674"/>
</dbReference>